<accession>A0A1B0C559</accession>
<dbReference type="Proteomes" id="UP000092460">
    <property type="component" value="Unassembled WGS sequence"/>
</dbReference>
<dbReference type="VEuPathDB" id="VectorBase:GPPI049441"/>
<sequence length="65" mass="7738">MISFEHIKDVTDVVADTFLRAFEVYVLKSIDLNLKVVYHEHQIDDELQRLFNKQANNLKLLKLQH</sequence>
<evidence type="ECO:0000313" key="1">
    <source>
        <dbReference type="EnsemblMetazoa" id="GPPI049441-PA"/>
    </source>
</evidence>
<dbReference type="EMBL" id="JXJN01025848">
    <property type="status" value="NOT_ANNOTATED_CDS"/>
    <property type="molecule type" value="Genomic_DNA"/>
</dbReference>
<organism evidence="1 2">
    <name type="scientific">Glossina palpalis gambiensis</name>
    <dbReference type="NCBI Taxonomy" id="67801"/>
    <lineage>
        <taxon>Eukaryota</taxon>
        <taxon>Metazoa</taxon>
        <taxon>Ecdysozoa</taxon>
        <taxon>Arthropoda</taxon>
        <taxon>Hexapoda</taxon>
        <taxon>Insecta</taxon>
        <taxon>Pterygota</taxon>
        <taxon>Neoptera</taxon>
        <taxon>Endopterygota</taxon>
        <taxon>Diptera</taxon>
        <taxon>Brachycera</taxon>
        <taxon>Muscomorpha</taxon>
        <taxon>Hippoboscoidea</taxon>
        <taxon>Glossinidae</taxon>
        <taxon>Glossina</taxon>
    </lineage>
</organism>
<reference evidence="1" key="2">
    <citation type="submission" date="2020-05" db="UniProtKB">
        <authorList>
            <consortium name="EnsemblMetazoa"/>
        </authorList>
    </citation>
    <scope>IDENTIFICATION</scope>
    <source>
        <strain evidence="1">IAEA</strain>
    </source>
</reference>
<proteinExistence type="predicted"/>
<dbReference type="EnsemblMetazoa" id="GPPI049441-RA">
    <property type="protein sequence ID" value="GPPI049441-PA"/>
    <property type="gene ID" value="GPPI049441"/>
</dbReference>
<name>A0A1B0C559_9MUSC</name>
<dbReference type="AlphaFoldDB" id="A0A1B0C559"/>
<evidence type="ECO:0000313" key="2">
    <source>
        <dbReference type="Proteomes" id="UP000092460"/>
    </source>
</evidence>
<protein>
    <submittedName>
        <fullName evidence="1">Uncharacterized protein</fullName>
    </submittedName>
</protein>
<keyword evidence="2" id="KW-1185">Reference proteome</keyword>
<reference evidence="2" key="1">
    <citation type="submission" date="2015-01" db="EMBL/GenBank/DDBJ databases">
        <authorList>
            <person name="Aksoy S."/>
            <person name="Warren W."/>
            <person name="Wilson R.K."/>
        </authorList>
    </citation>
    <scope>NUCLEOTIDE SEQUENCE [LARGE SCALE GENOMIC DNA]</scope>
    <source>
        <strain evidence="2">IAEA</strain>
    </source>
</reference>